<gene>
    <name evidence="2" type="ORF">NEMBOFW57_004838</name>
</gene>
<dbReference type="AlphaFoldDB" id="A0AAD4EWI7"/>
<feature type="region of interest" description="Disordered" evidence="1">
    <location>
        <begin position="1"/>
        <end position="37"/>
    </location>
</feature>
<sequence>MDSSPDPNFPSSDESAPQSPRAQSIQLSADGDKKPRGRAANLYDAVAGRVTLNGALSDSENAGSRSKRRLSSTAGRYSSRNPKLAPEEVLFKRRNAPVRYAEHDIYWANEDLPDGGRHHLPDESLLRSIHGYASRFYDATAARLGPRCAVGTRTIDERSMDETALLAFGILLEEASRDALGKRGDLVFTEPATEPKEVPRVMQAAKVTSSVSEGPAEIGQDVTSKPARKAKRRRVAKEEPSRSPEF</sequence>
<feature type="compositionally biased region" description="Polar residues" evidence="1">
    <location>
        <begin position="16"/>
        <end position="27"/>
    </location>
</feature>
<evidence type="ECO:0000313" key="3">
    <source>
        <dbReference type="Proteomes" id="UP001197093"/>
    </source>
</evidence>
<name>A0AAD4EWI7_9PEZI</name>
<proteinExistence type="predicted"/>
<feature type="compositionally biased region" description="Polar residues" evidence="1">
    <location>
        <begin position="71"/>
        <end position="81"/>
    </location>
</feature>
<evidence type="ECO:0000313" key="2">
    <source>
        <dbReference type="EMBL" id="KAG7288485.1"/>
    </source>
</evidence>
<feature type="region of interest" description="Disordered" evidence="1">
    <location>
        <begin position="193"/>
        <end position="246"/>
    </location>
</feature>
<dbReference type="Proteomes" id="UP001197093">
    <property type="component" value="Unassembled WGS sequence"/>
</dbReference>
<reference evidence="2" key="1">
    <citation type="submission" date="2023-02" db="EMBL/GenBank/DDBJ databases">
        <authorList>
            <person name="Palmer J.M."/>
        </authorList>
    </citation>
    <scope>NUCLEOTIDE SEQUENCE</scope>
    <source>
        <strain evidence="2">FW57</strain>
    </source>
</reference>
<dbReference type="GO" id="GO:0006360">
    <property type="term" value="P:transcription by RNA polymerase I"/>
    <property type="evidence" value="ECO:0007669"/>
    <property type="project" value="InterPro"/>
</dbReference>
<dbReference type="InterPro" id="IPR022793">
    <property type="entry name" value="Rrn10"/>
</dbReference>
<accession>A0AAD4EWI7</accession>
<feature type="compositionally biased region" description="Low complexity" evidence="1">
    <location>
        <begin position="1"/>
        <end position="15"/>
    </location>
</feature>
<protein>
    <submittedName>
        <fullName evidence="2">Uncharacterized protein</fullName>
    </submittedName>
</protein>
<keyword evidence="3" id="KW-1185">Reference proteome</keyword>
<feature type="compositionally biased region" description="Basic and acidic residues" evidence="1">
    <location>
        <begin position="236"/>
        <end position="246"/>
    </location>
</feature>
<feature type="region of interest" description="Disordered" evidence="1">
    <location>
        <begin position="56"/>
        <end position="81"/>
    </location>
</feature>
<dbReference type="PANTHER" id="PTHR28054">
    <property type="entry name" value="RNA POLYMERASE I-SPECIFIC TRANSCRIPTION INITIATION FACTOR RRN10"/>
    <property type="match status" value="1"/>
</dbReference>
<evidence type="ECO:0000256" key="1">
    <source>
        <dbReference type="SAM" id="MobiDB-lite"/>
    </source>
</evidence>
<dbReference type="PANTHER" id="PTHR28054:SF1">
    <property type="entry name" value="RNA POLYMERASE I-SPECIFIC TRANSCRIPTION INITIATION FACTOR RRN10"/>
    <property type="match status" value="1"/>
</dbReference>
<dbReference type="EMBL" id="JAHCVI010000002">
    <property type="protein sequence ID" value="KAG7288485.1"/>
    <property type="molecule type" value="Genomic_DNA"/>
</dbReference>
<feature type="compositionally biased region" description="Basic residues" evidence="1">
    <location>
        <begin position="226"/>
        <end position="235"/>
    </location>
</feature>
<organism evidence="2 3">
    <name type="scientific">Staphylotrichum longicolle</name>
    <dbReference type="NCBI Taxonomy" id="669026"/>
    <lineage>
        <taxon>Eukaryota</taxon>
        <taxon>Fungi</taxon>
        <taxon>Dikarya</taxon>
        <taxon>Ascomycota</taxon>
        <taxon>Pezizomycotina</taxon>
        <taxon>Sordariomycetes</taxon>
        <taxon>Sordariomycetidae</taxon>
        <taxon>Sordariales</taxon>
        <taxon>Chaetomiaceae</taxon>
        <taxon>Staphylotrichum</taxon>
    </lineage>
</organism>
<comment type="caution">
    <text evidence="2">The sequence shown here is derived from an EMBL/GenBank/DDBJ whole genome shotgun (WGS) entry which is preliminary data.</text>
</comment>